<dbReference type="RefSeq" id="WP_339574710.1">
    <property type="nucleotide sequence ID" value="NZ_JBBIAA010000007.1"/>
</dbReference>
<organism evidence="1 2">
    <name type="scientific">Pseudokineococcus basanitobsidens</name>
    <dbReference type="NCBI Taxonomy" id="1926649"/>
    <lineage>
        <taxon>Bacteria</taxon>
        <taxon>Bacillati</taxon>
        <taxon>Actinomycetota</taxon>
        <taxon>Actinomycetes</taxon>
        <taxon>Kineosporiales</taxon>
        <taxon>Kineosporiaceae</taxon>
        <taxon>Pseudokineococcus</taxon>
    </lineage>
</organism>
<dbReference type="EMBL" id="JBBIAA010000007">
    <property type="protein sequence ID" value="MEJ5945325.1"/>
    <property type="molecule type" value="Genomic_DNA"/>
</dbReference>
<sequence length="164" mass="18068">MARRNYLVDGVSTSGKTSVGEELERRGHHVVHGDRELAYRGDPATGAPVDVGGHEHHLWDVAQVEALVADEHHEATFVCGGSRNVPTFVDLFDAVFVLTVDRDTLARRLDHRPEGEFGARPAERELVERLHRSGQATPDGIAVDATAPLARVVDDILLRTRARR</sequence>
<name>A0ABU8RJQ9_9ACTN</name>
<comment type="caution">
    <text evidence="1">The sequence shown here is derived from an EMBL/GenBank/DDBJ whole genome shotgun (WGS) entry which is preliminary data.</text>
</comment>
<dbReference type="Proteomes" id="UP001387100">
    <property type="component" value="Unassembled WGS sequence"/>
</dbReference>
<protein>
    <recommendedName>
        <fullName evidence="3">Nucleoside kinase</fullName>
    </recommendedName>
</protein>
<reference evidence="1 2" key="1">
    <citation type="journal article" date="2017" name="Int. J. Syst. Evol. Microbiol.">
        <title>Pseudokineococcus basanitobsidens sp. nov., isolated from volcanic rock.</title>
        <authorList>
            <person name="Lee D.W."/>
            <person name="Park M.Y."/>
            <person name="Kim J.J."/>
            <person name="Kim B.S."/>
        </authorList>
    </citation>
    <scope>NUCLEOTIDE SEQUENCE [LARGE SCALE GENOMIC DNA]</scope>
    <source>
        <strain evidence="1 2">DSM 103726</strain>
    </source>
</reference>
<evidence type="ECO:0000313" key="1">
    <source>
        <dbReference type="EMBL" id="MEJ5945325.1"/>
    </source>
</evidence>
<dbReference type="Gene3D" id="3.40.50.300">
    <property type="entry name" value="P-loop containing nucleotide triphosphate hydrolases"/>
    <property type="match status" value="1"/>
</dbReference>
<dbReference type="Pfam" id="PF13238">
    <property type="entry name" value="AAA_18"/>
    <property type="match status" value="1"/>
</dbReference>
<gene>
    <name evidence="1" type="ORF">WDZ17_08465</name>
</gene>
<dbReference type="SUPFAM" id="SSF52540">
    <property type="entry name" value="P-loop containing nucleoside triphosphate hydrolases"/>
    <property type="match status" value="1"/>
</dbReference>
<keyword evidence="2" id="KW-1185">Reference proteome</keyword>
<dbReference type="InterPro" id="IPR027417">
    <property type="entry name" value="P-loop_NTPase"/>
</dbReference>
<evidence type="ECO:0000313" key="2">
    <source>
        <dbReference type="Proteomes" id="UP001387100"/>
    </source>
</evidence>
<evidence type="ECO:0008006" key="3">
    <source>
        <dbReference type="Google" id="ProtNLM"/>
    </source>
</evidence>
<proteinExistence type="predicted"/>
<accession>A0ABU8RJQ9</accession>